<keyword evidence="1" id="KW-0479">Metal-binding</keyword>
<dbReference type="Pfam" id="PF05721">
    <property type="entry name" value="PhyH"/>
    <property type="match status" value="1"/>
</dbReference>
<dbReference type="PANTHER" id="PTHR20883">
    <property type="entry name" value="PHYTANOYL-COA DIOXYGENASE DOMAIN CONTAINING 1"/>
    <property type="match status" value="1"/>
</dbReference>
<evidence type="ECO:0008006" key="4">
    <source>
        <dbReference type="Google" id="ProtNLM"/>
    </source>
</evidence>
<evidence type="ECO:0000256" key="1">
    <source>
        <dbReference type="ARBA" id="ARBA00022723"/>
    </source>
</evidence>
<dbReference type="PANTHER" id="PTHR20883:SF15">
    <property type="entry name" value="PHYTANOYL-COA DIOXYGENASE DOMAIN-CONTAINING PROTEIN 1"/>
    <property type="match status" value="1"/>
</dbReference>
<keyword evidence="2" id="KW-0408">Iron</keyword>
<gene>
    <name evidence="3" type="ORF">METZ01_LOCUS85279</name>
</gene>
<dbReference type="EMBL" id="UINC01007278">
    <property type="protein sequence ID" value="SVA32425.1"/>
    <property type="molecule type" value="Genomic_DNA"/>
</dbReference>
<protein>
    <recommendedName>
        <fullName evidence="4">Mitomycin antibiotic biosynthesis protein</fullName>
    </recommendedName>
</protein>
<proteinExistence type="predicted"/>
<evidence type="ECO:0000313" key="3">
    <source>
        <dbReference type="EMBL" id="SVA32425.1"/>
    </source>
</evidence>
<evidence type="ECO:0000256" key="2">
    <source>
        <dbReference type="ARBA" id="ARBA00023004"/>
    </source>
</evidence>
<dbReference type="AlphaFoldDB" id="A0A381UWC2"/>
<dbReference type="InterPro" id="IPR008775">
    <property type="entry name" value="Phytyl_CoA_dOase-like"/>
</dbReference>
<sequence>MAELTTLDSDAPIDDVLAALHRDGGVIVRDMLTDDGRRAIVDELASGLEAVAPGSRSGMELWEAFHGANTIRFCGLAARSRAFVDHALLNPVLAAVADRELLAGCADYWLNTGQVMAVGPDEAAQYLHRDENNWPEAVSPEREVTISCMFALSDFTRENGATVVVPGSQLLPPGLVRGHDVTEAEVAHAEMSAGSGMIYSGKVIHGAGANATDGWRYGMHVSFVAGWLRPEEASPIQVDRDRVATLPERARQLLGWSSYHSDGGGRIWLVDFEDASRLFD</sequence>
<reference evidence="3" key="1">
    <citation type="submission" date="2018-05" db="EMBL/GenBank/DDBJ databases">
        <authorList>
            <person name="Lanie J.A."/>
            <person name="Ng W.-L."/>
            <person name="Kazmierczak K.M."/>
            <person name="Andrzejewski T.M."/>
            <person name="Davidsen T.M."/>
            <person name="Wayne K.J."/>
            <person name="Tettelin H."/>
            <person name="Glass J.I."/>
            <person name="Rusch D."/>
            <person name="Podicherti R."/>
            <person name="Tsui H.-C.T."/>
            <person name="Winkler M.E."/>
        </authorList>
    </citation>
    <scope>NUCLEOTIDE SEQUENCE</scope>
</reference>
<name>A0A381UWC2_9ZZZZ</name>
<dbReference type="Gene3D" id="2.60.120.620">
    <property type="entry name" value="q2cbj1_9rhob like domain"/>
    <property type="match status" value="1"/>
</dbReference>
<dbReference type="SUPFAM" id="SSF51197">
    <property type="entry name" value="Clavaminate synthase-like"/>
    <property type="match status" value="1"/>
</dbReference>
<organism evidence="3">
    <name type="scientific">marine metagenome</name>
    <dbReference type="NCBI Taxonomy" id="408172"/>
    <lineage>
        <taxon>unclassified sequences</taxon>
        <taxon>metagenomes</taxon>
        <taxon>ecological metagenomes</taxon>
    </lineage>
</organism>
<accession>A0A381UWC2</accession>
<dbReference type="GO" id="GO:0046872">
    <property type="term" value="F:metal ion binding"/>
    <property type="evidence" value="ECO:0007669"/>
    <property type="project" value="UniProtKB-KW"/>
</dbReference>